<comment type="caution">
    <text evidence="1">The sequence shown here is derived from an EMBL/GenBank/DDBJ whole genome shotgun (WGS) entry which is preliminary data.</text>
</comment>
<sequence>MFTDVIKSLCSEAIVRTDGYPLAESFVITDNGNLGTYTEDHTFQATDIIEVNWKEEQKKDPTISRIYHIIDNIYFRRTNCERNPRTYISTSDIGALLPSTKLFYTDSYRVTVGMCYS</sequence>
<evidence type="ECO:0000313" key="1">
    <source>
        <dbReference type="EMBL" id="KAH3787894.1"/>
    </source>
</evidence>
<organism evidence="1 2">
    <name type="scientific">Dreissena polymorpha</name>
    <name type="common">Zebra mussel</name>
    <name type="synonym">Mytilus polymorpha</name>
    <dbReference type="NCBI Taxonomy" id="45954"/>
    <lineage>
        <taxon>Eukaryota</taxon>
        <taxon>Metazoa</taxon>
        <taxon>Spiralia</taxon>
        <taxon>Lophotrochozoa</taxon>
        <taxon>Mollusca</taxon>
        <taxon>Bivalvia</taxon>
        <taxon>Autobranchia</taxon>
        <taxon>Heteroconchia</taxon>
        <taxon>Euheterodonta</taxon>
        <taxon>Imparidentia</taxon>
        <taxon>Neoheterodontei</taxon>
        <taxon>Myida</taxon>
        <taxon>Dreissenoidea</taxon>
        <taxon>Dreissenidae</taxon>
        <taxon>Dreissena</taxon>
    </lineage>
</organism>
<reference evidence="1" key="1">
    <citation type="journal article" date="2019" name="bioRxiv">
        <title>The Genome of the Zebra Mussel, Dreissena polymorpha: A Resource for Invasive Species Research.</title>
        <authorList>
            <person name="McCartney M.A."/>
            <person name="Auch B."/>
            <person name="Kono T."/>
            <person name="Mallez S."/>
            <person name="Zhang Y."/>
            <person name="Obille A."/>
            <person name="Becker A."/>
            <person name="Abrahante J.E."/>
            <person name="Garbe J."/>
            <person name="Badalamenti J.P."/>
            <person name="Herman A."/>
            <person name="Mangelson H."/>
            <person name="Liachko I."/>
            <person name="Sullivan S."/>
            <person name="Sone E.D."/>
            <person name="Koren S."/>
            <person name="Silverstein K.A.T."/>
            <person name="Beckman K.B."/>
            <person name="Gohl D.M."/>
        </authorList>
    </citation>
    <scope>NUCLEOTIDE SEQUENCE</scope>
    <source>
        <strain evidence="1">Duluth1</strain>
        <tissue evidence="1">Whole animal</tissue>
    </source>
</reference>
<accession>A0A9D4IX03</accession>
<gene>
    <name evidence="1" type="ORF">DPMN_166025</name>
</gene>
<reference evidence="1" key="2">
    <citation type="submission" date="2020-11" db="EMBL/GenBank/DDBJ databases">
        <authorList>
            <person name="McCartney M.A."/>
            <person name="Auch B."/>
            <person name="Kono T."/>
            <person name="Mallez S."/>
            <person name="Becker A."/>
            <person name="Gohl D.M."/>
            <person name="Silverstein K.A.T."/>
            <person name="Koren S."/>
            <person name="Bechman K.B."/>
            <person name="Herman A."/>
            <person name="Abrahante J.E."/>
            <person name="Garbe J."/>
        </authorList>
    </citation>
    <scope>NUCLEOTIDE SEQUENCE</scope>
    <source>
        <strain evidence="1">Duluth1</strain>
        <tissue evidence="1">Whole animal</tissue>
    </source>
</reference>
<dbReference type="AlphaFoldDB" id="A0A9D4IX03"/>
<keyword evidence="2" id="KW-1185">Reference proteome</keyword>
<name>A0A9D4IX03_DREPO</name>
<dbReference type="EMBL" id="JAIWYP010000008">
    <property type="protein sequence ID" value="KAH3787894.1"/>
    <property type="molecule type" value="Genomic_DNA"/>
</dbReference>
<protein>
    <submittedName>
        <fullName evidence="1">Uncharacterized protein</fullName>
    </submittedName>
</protein>
<evidence type="ECO:0000313" key="2">
    <source>
        <dbReference type="Proteomes" id="UP000828390"/>
    </source>
</evidence>
<proteinExistence type="predicted"/>
<dbReference type="Proteomes" id="UP000828390">
    <property type="component" value="Unassembled WGS sequence"/>
</dbReference>